<dbReference type="Proteomes" id="UP001060895">
    <property type="component" value="Unassembled WGS sequence"/>
</dbReference>
<sequence length="478" mass="51283">MSAVMASHGRPAPAVAPGAQAGRGNEHMLGRASDHEGMSPAELRRATWTCSIGSAMEYYDFALYSLASALVFGPLFFPSTVPFMGLVASFATYFLGFAVRPLGGIFFGALGDRVGRKTVLLATITLMGLSSTAIGVIPTYQSIGVWAPILLVLLRLLQGFGAGAEQAGVAIMMTESAPVGRRGFYAALPFLGIQVGTVVAGLVYFTMLVGVPNIAATWLWRLPFLGSAILLITAVYMRMRLKESPAFARLREERHVETTPIRETLQTAWKPILCGLGLRMAENGSSSIYQVLAISYLVHTVGMSGRWGTMALIGAACVGAGTIPVAGILSDRFGRVRVYRAFAILQVVTALPIWFVFSRGNPWLCLAALSLGLGIATWGMFGTQGALLPEMFGARHRYTAVSFTREFSSVIAGGVSPMVGQFLIAMFVHFHVDGTDGGKIAWLPLSTYVVFLGILAIIATYFIPETRGRDLLDDRDAF</sequence>
<evidence type="ECO:0000256" key="5">
    <source>
        <dbReference type="ARBA" id="ARBA00022989"/>
    </source>
</evidence>
<dbReference type="InterPro" id="IPR011701">
    <property type="entry name" value="MFS"/>
</dbReference>
<feature type="transmembrane region" description="Helical" evidence="8">
    <location>
        <begin position="409"/>
        <end position="428"/>
    </location>
</feature>
<evidence type="ECO:0000256" key="7">
    <source>
        <dbReference type="SAM" id="MobiDB-lite"/>
    </source>
</evidence>
<dbReference type="PANTHER" id="PTHR43045">
    <property type="entry name" value="SHIKIMATE TRANSPORTER"/>
    <property type="match status" value="1"/>
</dbReference>
<comment type="caution">
    <text evidence="10">The sequence shown here is derived from an EMBL/GenBank/DDBJ whole genome shotgun (WGS) entry which is preliminary data.</text>
</comment>
<evidence type="ECO:0000313" key="11">
    <source>
        <dbReference type="Proteomes" id="UP001060895"/>
    </source>
</evidence>
<dbReference type="Pfam" id="PF07690">
    <property type="entry name" value="MFS_1"/>
    <property type="match status" value="1"/>
</dbReference>
<keyword evidence="2" id="KW-0813">Transport</keyword>
<keyword evidence="6 8" id="KW-0472">Membrane</keyword>
<feature type="transmembrane region" description="Helical" evidence="8">
    <location>
        <begin position="363"/>
        <end position="388"/>
    </location>
</feature>
<dbReference type="InterPro" id="IPR020846">
    <property type="entry name" value="MFS_dom"/>
</dbReference>
<evidence type="ECO:0000313" key="10">
    <source>
        <dbReference type="EMBL" id="GBQ23602.1"/>
    </source>
</evidence>
<evidence type="ECO:0000256" key="1">
    <source>
        <dbReference type="ARBA" id="ARBA00004651"/>
    </source>
</evidence>
<feature type="compositionally biased region" description="Low complexity" evidence="7">
    <location>
        <begin position="9"/>
        <end position="23"/>
    </location>
</feature>
<keyword evidence="3" id="KW-1003">Cell membrane</keyword>
<feature type="compositionally biased region" description="Basic and acidic residues" evidence="7">
    <location>
        <begin position="24"/>
        <end position="38"/>
    </location>
</feature>
<dbReference type="RefSeq" id="WP_264812454.1">
    <property type="nucleotide sequence ID" value="NZ_BAQP01000081.1"/>
</dbReference>
<evidence type="ECO:0000256" key="2">
    <source>
        <dbReference type="ARBA" id="ARBA00022448"/>
    </source>
</evidence>
<name>A0ABQ0P5X4_9PROT</name>
<evidence type="ECO:0000256" key="8">
    <source>
        <dbReference type="SAM" id="Phobius"/>
    </source>
</evidence>
<dbReference type="EMBL" id="BAQP01000081">
    <property type="protein sequence ID" value="GBQ23602.1"/>
    <property type="molecule type" value="Genomic_DNA"/>
</dbReference>
<feature type="transmembrane region" description="Helical" evidence="8">
    <location>
        <begin position="440"/>
        <end position="463"/>
    </location>
</feature>
<dbReference type="Gene3D" id="1.20.1250.20">
    <property type="entry name" value="MFS general substrate transporter like domains"/>
    <property type="match status" value="1"/>
</dbReference>
<feature type="region of interest" description="Disordered" evidence="7">
    <location>
        <begin position="1"/>
        <end position="38"/>
    </location>
</feature>
<dbReference type="InterPro" id="IPR036259">
    <property type="entry name" value="MFS_trans_sf"/>
</dbReference>
<comment type="subcellular location">
    <subcellularLocation>
        <location evidence="1">Cell membrane</location>
        <topology evidence="1">Multi-pass membrane protein</topology>
    </subcellularLocation>
</comment>
<feature type="transmembrane region" description="Helical" evidence="8">
    <location>
        <begin position="119"/>
        <end position="137"/>
    </location>
</feature>
<keyword evidence="4 8" id="KW-0812">Transmembrane</keyword>
<evidence type="ECO:0000259" key="9">
    <source>
        <dbReference type="PROSITE" id="PS50850"/>
    </source>
</evidence>
<reference evidence="10" key="1">
    <citation type="submission" date="2013-04" db="EMBL/GenBank/DDBJ databases">
        <title>The genome sequencing project of 58 acetic acid bacteria.</title>
        <authorList>
            <person name="Okamoto-Kainuma A."/>
            <person name="Ishikawa M."/>
            <person name="Umino S."/>
            <person name="Koizumi Y."/>
            <person name="Shiwa Y."/>
            <person name="Yoshikawa H."/>
            <person name="Matsutani M."/>
            <person name="Matsushita K."/>
        </authorList>
    </citation>
    <scope>NUCLEOTIDE SEQUENCE</scope>
    <source>
        <strain evidence="10">DSM 12717</strain>
    </source>
</reference>
<feature type="transmembrane region" description="Helical" evidence="8">
    <location>
        <begin position="184"/>
        <end position="206"/>
    </location>
</feature>
<feature type="transmembrane region" description="Helical" evidence="8">
    <location>
        <begin position="61"/>
        <end position="77"/>
    </location>
</feature>
<gene>
    <name evidence="10" type="ORF">AA12717_1538</name>
</gene>
<feature type="domain" description="Major facilitator superfamily (MFS) profile" evidence="9">
    <location>
        <begin position="46"/>
        <end position="467"/>
    </location>
</feature>
<protein>
    <submittedName>
        <fullName evidence="10">Major facilitator superfamily alpha-ketoglutarate/sugar transporter</fullName>
    </submittedName>
</protein>
<dbReference type="PROSITE" id="PS50850">
    <property type="entry name" value="MFS"/>
    <property type="match status" value="1"/>
</dbReference>
<keyword evidence="5 8" id="KW-1133">Transmembrane helix</keyword>
<dbReference type="PANTHER" id="PTHR43045:SF4">
    <property type="entry name" value="TRANSPORTER YDFJ-RELATED"/>
    <property type="match status" value="1"/>
</dbReference>
<evidence type="ECO:0000256" key="6">
    <source>
        <dbReference type="ARBA" id="ARBA00023136"/>
    </source>
</evidence>
<feature type="transmembrane region" description="Helical" evidence="8">
    <location>
        <begin position="218"/>
        <end position="237"/>
    </location>
</feature>
<dbReference type="SUPFAM" id="SSF103473">
    <property type="entry name" value="MFS general substrate transporter"/>
    <property type="match status" value="1"/>
</dbReference>
<organism evidence="10 11">
    <name type="scientific">Gluconacetobacter sacchari DSM 12717</name>
    <dbReference type="NCBI Taxonomy" id="1307940"/>
    <lineage>
        <taxon>Bacteria</taxon>
        <taxon>Pseudomonadati</taxon>
        <taxon>Pseudomonadota</taxon>
        <taxon>Alphaproteobacteria</taxon>
        <taxon>Acetobacterales</taxon>
        <taxon>Acetobacteraceae</taxon>
        <taxon>Gluconacetobacter</taxon>
    </lineage>
</organism>
<evidence type="ECO:0000256" key="4">
    <source>
        <dbReference type="ARBA" id="ARBA00022692"/>
    </source>
</evidence>
<feature type="transmembrane region" description="Helical" evidence="8">
    <location>
        <begin position="83"/>
        <end position="107"/>
    </location>
</feature>
<feature type="transmembrane region" description="Helical" evidence="8">
    <location>
        <begin position="338"/>
        <end position="357"/>
    </location>
</feature>
<keyword evidence="11" id="KW-1185">Reference proteome</keyword>
<feature type="transmembrane region" description="Helical" evidence="8">
    <location>
        <begin position="311"/>
        <end position="329"/>
    </location>
</feature>
<proteinExistence type="predicted"/>
<accession>A0ABQ0P5X4</accession>
<evidence type="ECO:0000256" key="3">
    <source>
        <dbReference type="ARBA" id="ARBA00022475"/>
    </source>
</evidence>
<dbReference type="CDD" id="cd17369">
    <property type="entry name" value="MFS_ShiA_like"/>
    <property type="match status" value="1"/>
</dbReference>